<dbReference type="InterPro" id="IPR002466">
    <property type="entry name" value="A_deamin"/>
</dbReference>
<dbReference type="SMART" id="SM00552">
    <property type="entry name" value="ADEAMc"/>
    <property type="match status" value="1"/>
</dbReference>
<sequence length="406" mass="45408">MGDYLPSKAILGKVMKNSASVMIPPHEMELHDRVATVTMTKLAELLLQTPEALVGRKVVAAIVMTDNNNNLSRVVSLGTGNRCVHGNKITEDGTVLHDSHAEILAKRGFKRYLYALLVHDPLCLLNKGEDEKFRFKPHITFHLYISVAPCGDGALFVPSDGTSGNGCRGDEHNPIFNKPQTQALMRAKQENGEGTVPIMVDEVGQTYDGIVHGGRLRIMSCSDKICMWNVVGLQGALLSQVFQPIYLKSITCGDLFNPGHLSRALCCRIDLKREPLSRSLPPGYRVNHPDFGVPKIQTTRGVEKARSYCMNWTMGDSEPEITDGSTGLTLKSIGKPEGPSRLCKRKLLWYHRSIISDKSTTMKTYKMYKLDADDYNLAKEAFRQRMMEQNYGSWIRMPQEMERFTG</sequence>
<dbReference type="PANTHER" id="PTHR10910">
    <property type="entry name" value="EUKARYOTE SPECIFIC DSRNA BINDING PROTEIN"/>
    <property type="match status" value="1"/>
</dbReference>
<dbReference type="PANTHER" id="PTHR10910:SF107">
    <property type="entry name" value="DOUBLE-STRANDED RNA-SPECIFIC ADENOSINE DEAMINASE"/>
    <property type="match status" value="1"/>
</dbReference>
<dbReference type="Pfam" id="PF02137">
    <property type="entry name" value="A_deamin"/>
    <property type="match status" value="1"/>
</dbReference>
<organism evidence="2 3">
    <name type="scientific">Dreissena polymorpha</name>
    <name type="common">Zebra mussel</name>
    <name type="synonym">Mytilus polymorpha</name>
    <dbReference type="NCBI Taxonomy" id="45954"/>
    <lineage>
        <taxon>Eukaryota</taxon>
        <taxon>Metazoa</taxon>
        <taxon>Spiralia</taxon>
        <taxon>Lophotrochozoa</taxon>
        <taxon>Mollusca</taxon>
        <taxon>Bivalvia</taxon>
        <taxon>Autobranchia</taxon>
        <taxon>Heteroconchia</taxon>
        <taxon>Euheterodonta</taxon>
        <taxon>Imparidentia</taxon>
        <taxon>Neoheterodontei</taxon>
        <taxon>Myida</taxon>
        <taxon>Dreissenoidea</taxon>
        <taxon>Dreissenidae</taxon>
        <taxon>Dreissena</taxon>
    </lineage>
</organism>
<dbReference type="GO" id="GO:0005737">
    <property type="term" value="C:cytoplasm"/>
    <property type="evidence" value="ECO:0007669"/>
    <property type="project" value="TreeGrafter"/>
</dbReference>
<protein>
    <recommendedName>
        <fullName evidence="1">A to I editase domain-containing protein</fullName>
    </recommendedName>
</protein>
<dbReference type="AlphaFoldDB" id="A0A9D4CAX7"/>
<dbReference type="GO" id="GO:0005730">
    <property type="term" value="C:nucleolus"/>
    <property type="evidence" value="ECO:0007669"/>
    <property type="project" value="TreeGrafter"/>
</dbReference>
<accession>A0A9D4CAX7</accession>
<dbReference type="GO" id="GO:0003726">
    <property type="term" value="F:double-stranded RNA adenosine deaminase activity"/>
    <property type="evidence" value="ECO:0007669"/>
    <property type="project" value="TreeGrafter"/>
</dbReference>
<evidence type="ECO:0000313" key="2">
    <source>
        <dbReference type="EMBL" id="KAH3720309.1"/>
    </source>
</evidence>
<comment type="caution">
    <text evidence="2">The sequence shown here is derived from an EMBL/GenBank/DDBJ whole genome shotgun (WGS) entry which is preliminary data.</text>
</comment>
<evidence type="ECO:0000313" key="3">
    <source>
        <dbReference type="Proteomes" id="UP000828390"/>
    </source>
</evidence>
<reference evidence="2" key="1">
    <citation type="journal article" date="2019" name="bioRxiv">
        <title>The Genome of the Zebra Mussel, Dreissena polymorpha: A Resource for Invasive Species Research.</title>
        <authorList>
            <person name="McCartney M.A."/>
            <person name="Auch B."/>
            <person name="Kono T."/>
            <person name="Mallez S."/>
            <person name="Zhang Y."/>
            <person name="Obille A."/>
            <person name="Becker A."/>
            <person name="Abrahante J.E."/>
            <person name="Garbe J."/>
            <person name="Badalamenti J.P."/>
            <person name="Herman A."/>
            <person name="Mangelson H."/>
            <person name="Liachko I."/>
            <person name="Sullivan S."/>
            <person name="Sone E.D."/>
            <person name="Koren S."/>
            <person name="Silverstein K.A.T."/>
            <person name="Beckman K.B."/>
            <person name="Gohl D.M."/>
        </authorList>
    </citation>
    <scope>NUCLEOTIDE SEQUENCE</scope>
    <source>
        <strain evidence="2">Duluth1</strain>
        <tissue evidence="2">Whole animal</tissue>
    </source>
</reference>
<feature type="domain" description="A to I editase" evidence="1">
    <location>
        <begin position="76"/>
        <end position="404"/>
    </location>
</feature>
<dbReference type="GO" id="GO:0006382">
    <property type="term" value="P:adenosine to inosine editing"/>
    <property type="evidence" value="ECO:0007669"/>
    <property type="project" value="TreeGrafter"/>
</dbReference>
<dbReference type="EMBL" id="JAIWYP010000013">
    <property type="protein sequence ID" value="KAH3720309.1"/>
    <property type="molecule type" value="Genomic_DNA"/>
</dbReference>
<name>A0A9D4CAX7_DREPO</name>
<gene>
    <name evidence="2" type="ORF">DPMN_063206</name>
</gene>
<reference evidence="2" key="2">
    <citation type="submission" date="2020-11" db="EMBL/GenBank/DDBJ databases">
        <authorList>
            <person name="McCartney M.A."/>
            <person name="Auch B."/>
            <person name="Kono T."/>
            <person name="Mallez S."/>
            <person name="Becker A."/>
            <person name="Gohl D.M."/>
            <person name="Silverstein K.A.T."/>
            <person name="Koren S."/>
            <person name="Bechman K.B."/>
            <person name="Herman A."/>
            <person name="Abrahante J.E."/>
            <person name="Garbe J."/>
        </authorList>
    </citation>
    <scope>NUCLEOTIDE SEQUENCE</scope>
    <source>
        <strain evidence="2">Duluth1</strain>
        <tissue evidence="2">Whole animal</tissue>
    </source>
</reference>
<proteinExistence type="predicted"/>
<dbReference type="Proteomes" id="UP000828390">
    <property type="component" value="Unassembled WGS sequence"/>
</dbReference>
<dbReference type="GO" id="GO:0006396">
    <property type="term" value="P:RNA processing"/>
    <property type="evidence" value="ECO:0007669"/>
    <property type="project" value="InterPro"/>
</dbReference>
<dbReference type="PROSITE" id="PS50141">
    <property type="entry name" value="A_DEAMIN_EDITASE"/>
    <property type="match status" value="1"/>
</dbReference>
<dbReference type="GO" id="GO:0008251">
    <property type="term" value="F:tRNA-specific adenosine deaminase activity"/>
    <property type="evidence" value="ECO:0007669"/>
    <property type="project" value="TreeGrafter"/>
</dbReference>
<dbReference type="GO" id="GO:0003725">
    <property type="term" value="F:double-stranded RNA binding"/>
    <property type="evidence" value="ECO:0007669"/>
    <property type="project" value="TreeGrafter"/>
</dbReference>
<keyword evidence="3" id="KW-1185">Reference proteome</keyword>
<evidence type="ECO:0000259" key="1">
    <source>
        <dbReference type="PROSITE" id="PS50141"/>
    </source>
</evidence>